<keyword evidence="2" id="KW-0812">Transmembrane</keyword>
<keyword evidence="2" id="KW-0472">Membrane</keyword>
<keyword evidence="1" id="KW-0175">Coiled coil</keyword>
<evidence type="ECO:0000313" key="3">
    <source>
        <dbReference type="EMBL" id="OCL28623.1"/>
    </source>
</evidence>
<keyword evidence="4" id="KW-1185">Reference proteome</keyword>
<accession>A0A1C0AD91</accession>
<name>A0A1C0AD91_9FIRM</name>
<dbReference type="Gene3D" id="1.20.5.340">
    <property type="match status" value="1"/>
</dbReference>
<dbReference type="RefSeq" id="WP_068714333.1">
    <property type="nucleotide sequence ID" value="NZ_LWDV01000003.1"/>
</dbReference>
<organism evidence="3 4">
    <name type="scientific">Orenia metallireducens</name>
    <dbReference type="NCBI Taxonomy" id="1413210"/>
    <lineage>
        <taxon>Bacteria</taxon>
        <taxon>Bacillati</taxon>
        <taxon>Bacillota</taxon>
        <taxon>Clostridia</taxon>
        <taxon>Halanaerobiales</taxon>
        <taxon>Halobacteroidaceae</taxon>
        <taxon>Orenia</taxon>
    </lineage>
</organism>
<evidence type="ECO:0000256" key="2">
    <source>
        <dbReference type="SAM" id="Phobius"/>
    </source>
</evidence>
<reference evidence="4" key="1">
    <citation type="submission" date="2016-07" db="EMBL/GenBank/DDBJ databases">
        <authorList>
            <person name="Florea S."/>
            <person name="Webb J.S."/>
            <person name="Jaromczyk J."/>
            <person name="Schardl C.L."/>
        </authorList>
    </citation>
    <scope>NUCLEOTIDE SEQUENCE [LARGE SCALE GENOMIC DNA]</scope>
    <source>
        <strain evidence="4">Z6</strain>
    </source>
</reference>
<dbReference type="Proteomes" id="UP000093514">
    <property type="component" value="Unassembled WGS sequence"/>
</dbReference>
<feature type="coiled-coil region" evidence="1">
    <location>
        <begin position="14"/>
        <end position="41"/>
    </location>
</feature>
<feature type="transmembrane region" description="Helical" evidence="2">
    <location>
        <begin position="113"/>
        <end position="129"/>
    </location>
</feature>
<reference evidence="3 4" key="2">
    <citation type="submission" date="2016-08" db="EMBL/GenBank/DDBJ databases">
        <title>Orenia metallireducens sp. nov. strain Z6, a Novel Metal-reducing Firmicute from the Deep Subsurface.</title>
        <authorList>
            <person name="Maxim B.I."/>
            <person name="Kenneth K."/>
            <person name="Flynn T.M."/>
            <person name="Oloughlin E.J."/>
            <person name="Locke R.A."/>
            <person name="Weber J.R."/>
            <person name="Egan S.M."/>
            <person name="Mackie R.I."/>
            <person name="Cann I.K."/>
        </authorList>
    </citation>
    <scope>NUCLEOTIDE SEQUENCE [LARGE SCALE GENOMIC DNA]</scope>
    <source>
        <strain evidence="3 4">Z6</strain>
    </source>
</reference>
<proteinExistence type="predicted"/>
<evidence type="ECO:0000313" key="4">
    <source>
        <dbReference type="Proteomes" id="UP000093514"/>
    </source>
</evidence>
<gene>
    <name evidence="3" type="ORF">U472_00250</name>
</gene>
<keyword evidence="2" id="KW-1133">Transmembrane helix</keyword>
<dbReference type="AlphaFoldDB" id="A0A1C0AD91"/>
<dbReference type="EMBL" id="LWDV01000003">
    <property type="protein sequence ID" value="OCL28623.1"/>
    <property type="molecule type" value="Genomic_DNA"/>
</dbReference>
<sequence length="132" mass="15144">MAENKKCELHDLRISTIEKELEKAINQIESIKERVAYNENQHAKLQQIISNFDIRFNAIEGTLNDVVQELKKIGNAVTEIKTRSDTNDEYIKEKLQSNISNVGFKQHIKNNKILYSIIVSLISLISYLIKAG</sequence>
<protein>
    <submittedName>
        <fullName evidence="3">Uncharacterized protein</fullName>
    </submittedName>
</protein>
<evidence type="ECO:0000256" key="1">
    <source>
        <dbReference type="SAM" id="Coils"/>
    </source>
</evidence>
<comment type="caution">
    <text evidence="3">The sequence shown here is derived from an EMBL/GenBank/DDBJ whole genome shotgun (WGS) entry which is preliminary data.</text>
</comment>